<dbReference type="PROSITE" id="PS50119">
    <property type="entry name" value="ZF_BBOX"/>
    <property type="match status" value="1"/>
</dbReference>
<accession>A0A6J8E397</accession>
<protein>
    <recommendedName>
        <fullName evidence="2">B box-type domain-containing protein</fullName>
    </recommendedName>
</protein>
<proteinExistence type="predicted"/>
<sequence>MATSSKSTCIRKAQVPVSCYFCKGQEIKWKCEDCNVRMCSACKATVHQGLPSTKDHDVVSIQDIIKSSPGSQEVTSVVISSGFNSYTTTLPAVHILLCSDDDLLYFNYNDTTTDKYQFVKGKLLKSSIKILQTYKINIFDMAINQDGEILFQDFDNNKIQTDG</sequence>
<dbReference type="OrthoDB" id="10328363at2759"/>
<organism evidence="3 4">
    <name type="scientific">Mytilus coruscus</name>
    <name type="common">Sea mussel</name>
    <dbReference type="NCBI Taxonomy" id="42192"/>
    <lineage>
        <taxon>Eukaryota</taxon>
        <taxon>Metazoa</taxon>
        <taxon>Spiralia</taxon>
        <taxon>Lophotrochozoa</taxon>
        <taxon>Mollusca</taxon>
        <taxon>Bivalvia</taxon>
        <taxon>Autobranchia</taxon>
        <taxon>Pteriomorphia</taxon>
        <taxon>Mytilida</taxon>
        <taxon>Mytiloidea</taxon>
        <taxon>Mytilidae</taxon>
        <taxon>Mytilinae</taxon>
        <taxon>Mytilus</taxon>
    </lineage>
</organism>
<dbReference type="AlphaFoldDB" id="A0A6J8E397"/>
<keyword evidence="1" id="KW-0479">Metal-binding</keyword>
<dbReference type="Proteomes" id="UP000507470">
    <property type="component" value="Unassembled WGS sequence"/>
</dbReference>
<feature type="domain" description="B box-type" evidence="2">
    <location>
        <begin position="14"/>
        <end position="61"/>
    </location>
</feature>
<keyword evidence="1" id="KW-0863">Zinc-finger</keyword>
<name>A0A6J8E397_MYTCO</name>
<evidence type="ECO:0000313" key="4">
    <source>
        <dbReference type="Proteomes" id="UP000507470"/>
    </source>
</evidence>
<dbReference type="GO" id="GO:0008270">
    <property type="term" value="F:zinc ion binding"/>
    <property type="evidence" value="ECO:0007669"/>
    <property type="project" value="UniProtKB-KW"/>
</dbReference>
<keyword evidence="4" id="KW-1185">Reference proteome</keyword>
<dbReference type="CDD" id="cd19757">
    <property type="entry name" value="Bbox1"/>
    <property type="match status" value="1"/>
</dbReference>
<reference evidence="3 4" key="1">
    <citation type="submission" date="2020-06" db="EMBL/GenBank/DDBJ databases">
        <authorList>
            <person name="Li R."/>
            <person name="Bekaert M."/>
        </authorList>
    </citation>
    <scope>NUCLEOTIDE SEQUENCE [LARGE SCALE GENOMIC DNA]</scope>
    <source>
        <strain evidence="4">wild</strain>
    </source>
</reference>
<evidence type="ECO:0000259" key="2">
    <source>
        <dbReference type="PROSITE" id="PS50119"/>
    </source>
</evidence>
<dbReference type="EMBL" id="CACVKT020008141">
    <property type="protein sequence ID" value="CAC5413471.1"/>
    <property type="molecule type" value="Genomic_DNA"/>
</dbReference>
<dbReference type="SUPFAM" id="SSF57845">
    <property type="entry name" value="B-box zinc-binding domain"/>
    <property type="match status" value="1"/>
</dbReference>
<keyword evidence="1" id="KW-0862">Zinc</keyword>
<dbReference type="InterPro" id="IPR000315">
    <property type="entry name" value="Znf_B-box"/>
</dbReference>
<dbReference type="Pfam" id="PF00643">
    <property type="entry name" value="zf-B_box"/>
    <property type="match status" value="1"/>
</dbReference>
<dbReference type="Gene3D" id="3.30.160.60">
    <property type="entry name" value="Classic Zinc Finger"/>
    <property type="match status" value="1"/>
</dbReference>
<gene>
    <name evidence="3" type="ORF">MCOR_46356</name>
</gene>
<evidence type="ECO:0000256" key="1">
    <source>
        <dbReference type="PROSITE-ProRule" id="PRU00024"/>
    </source>
</evidence>
<evidence type="ECO:0000313" key="3">
    <source>
        <dbReference type="EMBL" id="CAC5413471.1"/>
    </source>
</evidence>